<dbReference type="InterPro" id="IPR011009">
    <property type="entry name" value="Kinase-like_dom_sf"/>
</dbReference>
<dbReference type="InterPro" id="IPR000719">
    <property type="entry name" value="Prot_kinase_dom"/>
</dbReference>
<evidence type="ECO:0000313" key="2">
    <source>
        <dbReference type="EMBL" id="RDL36258.1"/>
    </source>
</evidence>
<dbReference type="SUPFAM" id="SSF56112">
    <property type="entry name" value="Protein kinase-like (PK-like)"/>
    <property type="match status" value="1"/>
</dbReference>
<dbReference type="STRING" id="2656787.A0A370TL59"/>
<proteinExistence type="predicted"/>
<dbReference type="RefSeq" id="XP_031868914.1">
    <property type="nucleotide sequence ID" value="XM_032015493.1"/>
</dbReference>
<dbReference type="Proteomes" id="UP000254866">
    <property type="component" value="Unassembled WGS sequence"/>
</dbReference>
<dbReference type="GeneID" id="43599719"/>
<dbReference type="GO" id="GO:0004672">
    <property type="term" value="F:protein kinase activity"/>
    <property type="evidence" value="ECO:0007669"/>
    <property type="project" value="InterPro"/>
</dbReference>
<evidence type="ECO:0000313" key="3">
    <source>
        <dbReference type="Proteomes" id="UP000254866"/>
    </source>
</evidence>
<reference evidence="2 3" key="1">
    <citation type="journal article" date="2018" name="IMA Fungus">
        <title>IMA Genome-F 9: Draft genome sequence of Annulohypoxylon stygium, Aspergillus mulundensis, Berkeleyomyces basicola (syn. Thielaviopsis basicola), Ceratocystis smalleyi, two Cercospora beticola strains, Coleophoma cylindrospora, Fusarium fracticaudum, Phialophora cf. hyalina, and Morchella septimelata.</title>
        <authorList>
            <person name="Wingfield B.D."/>
            <person name="Bills G.F."/>
            <person name="Dong Y."/>
            <person name="Huang W."/>
            <person name="Nel W.J."/>
            <person name="Swalarsk-Parry B.S."/>
            <person name="Vaghefi N."/>
            <person name="Wilken P.M."/>
            <person name="An Z."/>
            <person name="de Beer Z.W."/>
            <person name="De Vos L."/>
            <person name="Chen L."/>
            <person name="Duong T.A."/>
            <person name="Gao Y."/>
            <person name="Hammerbacher A."/>
            <person name="Kikkert J.R."/>
            <person name="Li Y."/>
            <person name="Li H."/>
            <person name="Li K."/>
            <person name="Li Q."/>
            <person name="Liu X."/>
            <person name="Ma X."/>
            <person name="Naidoo K."/>
            <person name="Pethybridge S.J."/>
            <person name="Sun J."/>
            <person name="Steenkamp E.T."/>
            <person name="van der Nest M.A."/>
            <person name="van Wyk S."/>
            <person name="Wingfield M.J."/>
            <person name="Xiong C."/>
            <person name="Yue Q."/>
            <person name="Zhang X."/>
        </authorList>
    </citation>
    <scope>NUCLEOTIDE SEQUENCE [LARGE SCALE GENOMIC DNA]</scope>
    <source>
        <strain evidence="2 3">BP 5553</strain>
    </source>
</reference>
<accession>A0A370TL59</accession>
<name>A0A370TL59_9HELO</name>
<feature type="domain" description="Protein kinase" evidence="1">
    <location>
        <begin position="31"/>
        <end position="252"/>
    </location>
</feature>
<dbReference type="Gene3D" id="1.10.510.10">
    <property type="entry name" value="Transferase(Phosphotransferase) domain 1"/>
    <property type="match status" value="1"/>
</dbReference>
<sequence>MQHRIKRLRTMFPISRPDHLGEASKPTSDILRRAEPAFSGTVHRILRILLGDPWGDYDYIHSLGHDIVATRKASYFELVNIRLCHSSDVQKQYRLLSSTQSPNVATIYDLYSDGNKVFQVTERLDIYLSQLEVQKYELEEWEMATIIAEVLKGITYISSLKLSCRTLSEANIGLSLDGEVKLVLDLQQVQHDHLHEGSKVSQVLLDFPILAELIEDMMLSRYHLTPNDIMWSEDALSFLSCTLSGSLETLMK</sequence>
<organism evidence="2 3">
    <name type="scientific">Venustampulla echinocandica</name>
    <dbReference type="NCBI Taxonomy" id="2656787"/>
    <lineage>
        <taxon>Eukaryota</taxon>
        <taxon>Fungi</taxon>
        <taxon>Dikarya</taxon>
        <taxon>Ascomycota</taxon>
        <taxon>Pezizomycotina</taxon>
        <taxon>Leotiomycetes</taxon>
        <taxon>Helotiales</taxon>
        <taxon>Pleuroascaceae</taxon>
        <taxon>Venustampulla</taxon>
    </lineage>
</organism>
<dbReference type="AlphaFoldDB" id="A0A370TL59"/>
<dbReference type="EMBL" id="NPIC01000005">
    <property type="protein sequence ID" value="RDL36258.1"/>
    <property type="molecule type" value="Genomic_DNA"/>
</dbReference>
<protein>
    <recommendedName>
        <fullName evidence="1">Protein kinase domain-containing protein</fullName>
    </recommendedName>
</protein>
<dbReference type="OrthoDB" id="4062651at2759"/>
<keyword evidence="3" id="KW-1185">Reference proteome</keyword>
<comment type="caution">
    <text evidence="2">The sequence shown here is derived from an EMBL/GenBank/DDBJ whole genome shotgun (WGS) entry which is preliminary data.</text>
</comment>
<gene>
    <name evidence="2" type="ORF">BP5553_06870</name>
</gene>
<evidence type="ECO:0000259" key="1">
    <source>
        <dbReference type="PROSITE" id="PS50011"/>
    </source>
</evidence>
<dbReference type="GO" id="GO:0005524">
    <property type="term" value="F:ATP binding"/>
    <property type="evidence" value="ECO:0007669"/>
    <property type="project" value="InterPro"/>
</dbReference>
<dbReference type="PROSITE" id="PS50011">
    <property type="entry name" value="PROTEIN_KINASE_DOM"/>
    <property type="match status" value="1"/>
</dbReference>